<dbReference type="Gene3D" id="3.40.630.30">
    <property type="match status" value="1"/>
</dbReference>
<accession>A0A1H7WJZ4</accession>
<dbReference type="InterPro" id="IPR000182">
    <property type="entry name" value="GNAT_dom"/>
</dbReference>
<dbReference type="Proteomes" id="UP000199664">
    <property type="component" value="Unassembled WGS sequence"/>
</dbReference>
<reference evidence="3" key="1">
    <citation type="submission" date="2016-10" db="EMBL/GenBank/DDBJ databases">
        <authorList>
            <person name="Varghese N."/>
            <person name="Submissions S."/>
        </authorList>
    </citation>
    <scope>NUCLEOTIDE SEQUENCE [LARGE SCALE GENOMIC DNA]</scope>
    <source>
        <strain evidence="3">LMG 26383,CCUG 61248,R- 45681</strain>
    </source>
</reference>
<dbReference type="Pfam" id="PF00583">
    <property type="entry name" value="Acetyltransf_1"/>
    <property type="match status" value="1"/>
</dbReference>
<proteinExistence type="predicted"/>
<evidence type="ECO:0000313" key="2">
    <source>
        <dbReference type="EMBL" id="SEM21217.1"/>
    </source>
</evidence>
<dbReference type="PROSITE" id="PS51186">
    <property type="entry name" value="GNAT"/>
    <property type="match status" value="1"/>
</dbReference>
<dbReference type="RefSeq" id="WP_143079767.1">
    <property type="nucleotide sequence ID" value="NZ_FOAN01000008.1"/>
</dbReference>
<organism evidence="2 3">
    <name type="scientific">Bosea lupini</name>
    <dbReference type="NCBI Taxonomy" id="1036779"/>
    <lineage>
        <taxon>Bacteria</taxon>
        <taxon>Pseudomonadati</taxon>
        <taxon>Pseudomonadota</taxon>
        <taxon>Alphaproteobacteria</taxon>
        <taxon>Hyphomicrobiales</taxon>
        <taxon>Boseaceae</taxon>
        <taxon>Bosea</taxon>
    </lineage>
</organism>
<dbReference type="GO" id="GO:0016747">
    <property type="term" value="F:acyltransferase activity, transferring groups other than amino-acyl groups"/>
    <property type="evidence" value="ECO:0007669"/>
    <property type="project" value="InterPro"/>
</dbReference>
<dbReference type="OrthoDB" id="9796171at2"/>
<dbReference type="SUPFAM" id="SSF55729">
    <property type="entry name" value="Acyl-CoA N-acyltransferases (Nat)"/>
    <property type="match status" value="1"/>
</dbReference>
<feature type="domain" description="N-acetyltransferase" evidence="1">
    <location>
        <begin position="223"/>
        <end position="362"/>
    </location>
</feature>
<dbReference type="InterPro" id="IPR016181">
    <property type="entry name" value="Acyl_CoA_acyltransferase"/>
</dbReference>
<sequence>MGIHTVPVGKKISDRKVRNLLGLNSEKYGRGLICYTPTEKIISHLLDGANSYIMKLAPVDVVMKVFRYNPETIVAFNRGAWRETPSNESLGFWCHLPLNADGHDALFDGRLDRSNPDLRYICRQHERPAAIYHWLVYAEPNILGGLSLVMDRFSSTRLRGLPMYCIAATPTAYNLFLKSGFKQGASYKHWVNPNMMTLVPPDPAAGRPIYDSYVPSPPDPKKLGIKVAHTVHELMVAASIRGAAYVGERMLPVYDDMDGNDLSATHLIGYVGDEPAGCIRIRYFADFVKLERLALIPQHRGGLAFKLARAAIAFAQMKGYSRFYGQASHPYIKLWKHLGFTQRSGEGLTHVTDEVYYEIDLVTDQPAEHLTPHSGGLVLVRREGQWDRPGAYETWGEGQ</sequence>
<evidence type="ECO:0000259" key="1">
    <source>
        <dbReference type="PROSITE" id="PS51186"/>
    </source>
</evidence>
<dbReference type="AlphaFoldDB" id="A0A1H7WJZ4"/>
<gene>
    <name evidence="2" type="ORF">SAMN04515666_108187</name>
</gene>
<name>A0A1H7WJZ4_9HYPH</name>
<protein>
    <submittedName>
        <fullName evidence="2">Acetyltransferase (GNAT) family protein</fullName>
    </submittedName>
</protein>
<dbReference type="EMBL" id="FOAN01000008">
    <property type="protein sequence ID" value="SEM21217.1"/>
    <property type="molecule type" value="Genomic_DNA"/>
</dbReference>
<dbReference type="STRING" id="1036779.SAMN04515666_108187"/>
<keyword evidence="3" id="KW-1185">Reference proteome</keyword>
<keyword evidence="2" id="KW-0808">Transferase</keyword>
<evidence type="ECO:0000313" key="3">
    <source>
        <dbReference type="Proteomes" id="UP000199664"/>
    </source>
</evidence>